<dbReference type="RefSeq" id="WP_170068481.1">
    <property type="nucleotide sequence ID" value="NZ_FNFV01000013.1"/>
</dbReference>
<dbReference type="PANTHER" id="PTHR12526">
    <property type="entry name" value="GLYCOSYLTRANSFERASE"/>
    <property type="match status" value="1"/>
</dbReference>
<protein>
    <submittedName>
        <fullName evidence="2">Glycosyltransferase involved in cell wall bisynthesis</fullName>
    </submittedName>
</protein>
<dbReference type="CDD" id="cd03794">
    <property type="entry name" value="GT4_WbuB-like"/>
    <property type="match status" value="1"/>
</dbReference>
<gene>
    <name evidence="2" type="ORF">SAMN05216257_11310</name>
</gene>
<dbReference type="Pfam" id="PF13692">
    <property type="entry name" value="Glyco_trans_1_4"/>
    <property type="match status" value="1"/>
</dbReference>
<dbReference type="Pfam" id="PF13579">
    <property type="entry name" value="Glyco_trans_4_4"/>
    <property type="match status" value="1"/>
</dbReference>
<organism evidence="2 3">
    <name type="scientific">Meinhardsimonia xiamenensis</name>
    <dbReference type="NCBI Taxonomy" id="990712"/>
    <lineage>
        <taxon>Bacteria</taxon>
        <taxon>Pseudomonadati</taxon>
        <taxon>Pseudomonadota</taxon>
        <taxon>Alphaproteobacteria</taxon>
        <taxon>Rhodobacterales</taxon>
        <taxon>Paracoccaceae</taxon>
        <taxon>Meinhardsimonia</taxon>
    </lineage>
</organism>
<evidence type="ECO:0000259" key="1">
    <source>
        <dbReference type="Pfam" id="PF13579"/>
    </source>
</evidence>
<accession>A0A1G9HFN8</accession>
<name>A0A1G9HFN8_9RHOB</name>
<dbReference type="GO" id="GO:0016757">
    <property type="term" value="F:glycosyltransferase activity"/>
    <property type="evidence" value="ECO:0007669"/>
    <property type="project" value="UniProtKB-ARBA"/>
</dbReference>
<dbReference type="InterPro" id="IPR028098">
    <property type="entry name" value="Glyco_trans_4-like_N"/>
</dbReference>
<dbReference type="AlphaFoldDB" id="A0A1G9HFN8"/>
<dbReference type="STRING" id="990712.SAMN05216257_11310"/>
<dbReference type="EMBL" id="FNFV01000013">
    <property type="protein sequence ID" value="SDL11273.1"/>
    <property type="molecule type" value="Genomic_DNA"/>
</dbReference>
<dbReference type="Proteomes" id="UP000199328">
    <property type="component" value="Unassembled WGS sequence"/>
</dbReference>
<sequence>MLDSGYRAGRRPTLTILCKYGSVPNEGVLTRVFYLAKYLVREGVDVTLMISSSNHTGAASVRPGTRMIEGVRVVTVKTPPYENRGRRARIWSWLVFELRCLLFLLARERQDVYLASSPSLLSGLTARFLARQRRSRYIFDVRDIWPLTFTEDSNINPNGLAYRGFEWIERVVTRDAAFVMSSIPRLDLYNAEVLGMEKPFLFLPICVDEDVVPKDDGPDFRDPRDADRLVVGYSGSIGVTNNLDPLIDTILSLRDDSRFLFKIVGKGALLPDYRQKLQGCDNVVFHDAVPRDRIWRFYEAIDVGYVSTHDSKLWRYGQSLNKLVEYMNNGVPVIMSYPDSGYRTMLNEAKAGTFIPANDPAALRETLEAYARMPATERAAMGARAKAWIAEHRTYAPHVRRFYEEVFGAGA</sequence>
<evidence type="ECO:0000313" key="3">
    <source>
        <dbReference type="Proteomes" id="UP000199328"/>
    </source>
</evidence>
<proteinExistence type="predicted"/>
<evidence type="ECO:0000313" key="2">
    <source>
        <dbReference type="EMBL" id="SDL11273.1"/>
    </source>
</evidence>
<dbReference type="SUPFAM" id="SSF53756">
    <property type="entry name" value="UDP-Glycosyltransferase/glycogen phosphorylase"/>
    <property type="match status" value="1"/>
</dbReference>
<keyword evidence="2" id="KW-0808">Transferase</keyword>
<keyword evidence="3" id="KW-1185">Reference proteome</keyword>
<dbReference type="Gene3D" id="3.40.50.2000">
    <property type="entry name" value="Glycogen Phosphorylase B"/>
    <property type="match status" value="2"/>
</dbReference>
<dbReference type="PANTHER" id="PTHR12526:SF622">
    <property type="entry name" value="GLYCOSYLTRANSFERASE (GROUP I)"/>
    <property type="match status" value="1"/>
</dbReference>
<feature type="domain" description="Glycosyltransferase subfamily 4-like N-terminal" evidence="1">
    <location>
        <begin position="27"/>
        <end position="181"/>
    </location>
</feature>
<reference evidence="3" key="1">
    <citation type="submission" date="2016-10" db="EMBL/GenBank/DDBJ databases">
        <authorList>
            <person name="Varghese N."/>
            <person name="Submissions S."/>
        </authorList>
    </citation>
    <scope>NUCLEOTIDE SEQUENCE [LARGE SCALE GENOMIC DNA]</scope>
    <source>
        <strain evidence="3">CGMCC 1.10789</strain>
    </source>
</reference>